<evidence type="ECO:0000256" key="1">
    <source>
        <dbReference type="SAM" id="Phobius"/>
    </source>
</evidence>
<gene>
    <name evidence="2" type="ORF">HNR73_005503</name>
</gene>
<dbReference type="RefSeq" id="WP_184790444.1">
    <property type="nucleotide sequence ID" value="NZ_BONT01000054.1"/>
</dbReference>
<protein>
    <submittedName>
        <fullName evidence="2">Uncharacterized protein</fullName>
    </submittedName>
</protein>
<evidence type="ECO:0000313" key="2">
    <source>
        <dbReference type="EMBL" id="MBB6037625.1"/>
    </source>
</evidence>
<dbReference type="Proteomes" id="UP000548476">
    <property type="component" value="Unassembled WGS sequence"/>
</dbReference>
<keyword evidence="1" id="KW-0812">Transmembrane</keyword>
<comment type="caution">
    <text evidence="2">The sequence shown here is derived from an EMBL/GenBank/DDBJ whole genome shotgun (WGS) entry which is preliminary data.</text>
</comment>
<keyword evidence="1" id="KW-1133">Transmembrane helix</keyword>
<name>A0A841FNI4_9ACTN</name>
<proteinExistence type="predicted"/>
<evidence type="ECO:0000313" key="3">
    <source>
        <dbReference type="Proteomes" id="UP000548476"/>
    </source>
</evidence>
<dbReference type="AlphaFoldDB" id="A0A841FNI4"/>
<reference evidence="2 3" key="1">
    <citation type="submission" date="2020-08" db="EMBL/GenBank/DDBJ databases">
        <title>Genomic Encyclopedia of Type Strains, Phase IV (KMG-IV): sequencing the most valuable type-strain genomes for metagenomic binning, comparative biology and taxonomic classification.</title>
        <authorList>
            <person name="Goeker M."/>
        </authorList>
    </citation>
    <scope>NUCLEOTIDE SEQUENCE [LARGE SCALE GENOMIC DNA]</scope>
    <source>
        <strain evidence="2 3">YIM 65646</strain>
    </source>
</reference>
<keyword evidence="1" id="KW-0472">Membrane</keyword>
<organism evidence="2 3">
    <name type="scientific">Phytomonospora endophytica</name>
    <dbReference type="NCBI Taxonomy" id="714109"/>
    <lineage>
        <taxon>Bacteria</taxon>
        <taxon>Bacillati</taxon>
        <taxon>Actinomycetota</taxon>
        <taxon>Actinomycetes</taxon>
        <taxon>Micromonosporales</taxon>
        <taxon>Micromonosporaceae</taxon>
        <taxon>Phytomonospora</taxon>
    </lineage>
</organism>
<accession>A0A841FNI4</accession>
<sequence length="161" mass="16873">MPTPEPPLTLAPNPRRHWRKPALGAALLPVIAVCAMCGWFAFTPCGHSVIGERLTTAQIAGAYQDAEGPVELTLNTDATFTATGGPAIGEDFFHPVPRGLGTWETPTSGPVDEVTLTYGPVTETGPGEVTSLTISGDAGDPVLWAHEADPDVCELAELTRV</sequence>
<feature type="transmembrane region" description="Helical" evidence="1">
    <location>
        <begin position="21"/>
        <end position="42"/>
    </location>
</feature>
<dbReference type="EMBL" id="JACHGT010000013">
    <property type="protein sequence ID" value="MBB6037625.1"/>
    <property type="molecule type" value="Genomic_DNA"/>
</dbReference>
<keyword evidence="3" id="KW-1185">Reference proteome</keyword>